<organism evidence="11 12">
    <name type="scientific">Mugilogobius chulae</name>
    <name type="common">yellowstripe goby</name>
    <dbReference type="NCBI Taxonomy" id="88201"/>
    <lineage>
        <taxon>Eukaryota</taxon>
        <taxon>Metazoa</taxon>
        <taxon>Chordata</taxon>
        <taxon>Craniata</taxon>
        <taxon>Vertebrata</taxon>
        <taxon>Euteleostomi</taxon>
        <taxon>Actinopterygii</taxon>
        <taxon>Neopterygii</taxon>
        <taxon>Teleostei</taxon>
        <taxon>Neoteleostei</taxon>
        <taxon>Acanthomorphata</taxon>
        <taxon>Gobiaria</taxon>
        <taxon>Gobiiformes</taxon>
        <taxon>Gobioidei</taxon>
        <taxon>Gobiidae</taxon>
        <taxon>Gobionellinae</taxon>
        <taxon>Mugilogobius</taxon>
    </lineage>
</organism>
<keyword evidence="6" id="KW-0539">Nucleus</keyword>
<dbReference type="PROSITE" id="PS50006">
    <property type="entry name" value="FHA_DOMAIN"/>
    <property type="match status" value="1"/>
</dbReference>
<gene>
    <name evidence="11" type="ORF">WMY93_026419</name>
</gene>
<feature type="domain" description="FHA" evidence="10">
    <location>
        <begin position="16"/>
        <end position="70"/>
    </location>
</feature>
<dbReference type="SMART" id="SM01348">
    <property type="entry name" value="Nbs1_C"/>
    <property type="match status" value="1"/>
</dbReference>
<sequence>MWILSPLQPEGETHYLQSGKNYVVGRKNCDILLSEDQSISRAHAQISSTDQTLTVKDTSKYGTFVNEQRLSENTPVILTSGSNITFGVFNSKFRVEPLRPVVCSSCLDNSGKASLSEALKLVGGKLVGTWSQECTHLVMSKVKVTIKTISALLTARPIVTPEFFSALHEAVQKKSAPPEADRFLPEINEPRSFLSGKPLFFLNAKQMSRLRAAVTYGGGSCRLLEEGSLPRDVLESPQSCVIDVTSAASQTVLSLSTVAWVNSVKSIVEKFCSQSKSRIPSASLSQSLTVDETVLPAPSMNITAYAANTEPTQGLNIRDVSGVSAVGETPERRQKTTTSATKKKTESPFFVPESEISFNAAVQTESKHTVEESKLTEDEPENVPTENKDFWIISKTIPAKTVVTHQLLSAINKKRQLEDDITAETSQSKRPALDNKPTTSQPQQTSKETHSAKLSTDLSRSSREATGNKTQGQKRKEQDEIELEELESIMSEEMDFDEPPPRSQSQSKVNHPKPQKEFSGKRQRLQEQVDEKGKRKIQPFDLEKPSTSSKTPVVNVKEQNVSINIDSFEQSDKASNNSLTVKKKSRLPFTDEGMDFVEDEELLQATEIPIKPAIIKPDVKKPNGLSAKTPALKNKNRLPFTDVGSDFVEDEELLKAESSEVPVKPAVIKQEVKESKMDNTLPKSLLLVEFRDLKVNEPPMRTTKQKQSNGLTKNFKCFRKVQVRGLVPVIRGADLLAHNKGRNSDLDEWLRDAAEEEEQSRRDESIGDDLFRYNPSKLTKRR</sequence>
<dbReference type="InterPro" id="IPR043014">
    <property type="entry name" value="Nibrin_BRCT2_sf"/>
</dbReference>
<dbReference type="InterPro" id="IPR013908">
    <property type="entry name" value="Nibrin_C"/>
</dbReference>
<evidence type="ECO:0000313" key="11">
    <source>
        <dbReference type="EMBL" id="KAK7886798.1"/>
    </source>
</evidence>
<feature type="compositionally biased region" description="Basic and acidic residues" evidence="9">
    <location>
        <begin position="365"/>
        <end position="377"/>
    </location>
</feature>
<feature type="compositionally biased region" description="Polar residues" evidence="9">
    <location>
        <begin position="436"/>
        <end position="471"/>
    </location>
</feature>
<dbReference type="InterPro" id="IPR001357">
    <property type="entry name" value="BRCT_dom"/>
</dbReference>
<dbReference type="FunFam" id="2.60.200.20:FF:000017">
    <property type="entry name" value="Nibrin"/>
    <property type="match status" value="1"/>
</dbReference>
<keyword evidence="12" id="KW-1185">Reference proteome</keyword>
<feature type="compositionally biased region" description="Polar residues" evidence="9">
    <location>
        <begin position="545"/>
        <end position="556"/>
    </location>
</feature>
<name>A0AAW0N7F8_9GOBI</name>
<feature type="region of interest" description="Disordered" evidence="9">
    <location>
        <begin position="363"/>
        <end position="383"/>
    </location>
</feature>
<dbReference type="Gene3D" id="3.40.50.10980">
    <property type="entry name" value="Nibrin, BRCT2 domain"/>
    <property type="match status" value="1"/>
</dbReference>
<feature type="region of interest" description="Disordered" evidence="9">
    <location>
        <begin position="419"/>
        <end position="556"/>
    </location>
</feature>
<dbReference type="GO" id="GO:0003684">
    <property type="term" value="F:damaged DNA binding"/>
    <property type="evidence" value="ECO:0007669"/>
    <property type="project" value="TreeGrafter"/>
</dbReference>
<keyword evidence="4" id="KW-0227">DNA damage</keyword>
<dbReference type="Gene3D" id="3.40.50.10190">
    <property type="entry name" value="BRCT domain"/>
    <property type="match status" value="1"/>
</dbReference>
<evidence type="ECO:0000256" key="7">
    <source>
        <dbReference type="ARBA" id="ARBA00023306"/>
    </source>
</evidence>
<dbReference type="Pfam" id="PF08599">
    <property type="entry name" value="Nbs1_C"/>
    <property type="match status" value="1"/>
</dbReference>
<proteinExistence type="inferred from homology"/>
<dbReference type="CDD" id="cd17741">
    <property type="entry name" value="BRCT_nibrin"/>
    <property type="match status" value="1"/>
</dbReference>
<protein>
    <recommendedName>
        <fullName evidence="10">FHA domain-containing protein</fullName>
    </recommendedName>
</protein>
<keyword evidence="3" id="KW-0158">Chromosome</keyword>
<dbReference type="PANTHER" id="PTHR12162:SF0">
    <property type="entry name" value="NIBRIN"/>
    <property type="match status" value="1"/>
</dbReference>
<feature type="region of interest" description="Disordered" evidence="9">
    <location>
        <begin position="325"/>
        <end position="346"/>
    </location>
</feature>
<evidence type="ECO:0000256" key="3">
    <source>
        <dbReference type="ARBA" id="ARBA00022454"/>
    </source>
</evidence>
<dbReference type="EMBL" id="JBBPFD010000019">
    <property type="protein sequence ID" value="KAK7886798.1"/>
    <property type="molecule type" value="Genomic_DNA"/>
</dbReference>
<evidence type="ECO:0000259" key="10">
    <source>
        <dbReference type="PROSITE" id="PS50006"/>
    </source>
</evidence>
<evidence type="ECO:0000256" key="8">
    <source>
        <dbReference type="ARBA" id="ARBA00044757"/>
    </source>
</evidence>
<dbReference type="PANTHER" id="PTHR12162">
    <property type="entry name" value="NIBRIN-RELATED"/>
    <property type="match status" value="1"/>
</dbReference>
<evidence type="ECO:0000256" key="2">
    <source>
        <dbReference type="ARBA" id="ARBA00004286"/>
    </source>
</evidence>
<keyword evidence="7" id="KW-0131">Cell cycle</keyword>
<reference evidence="12" key="1">
    <citation type="submission" date="2024-04" db="EMBL/GenBank/DDBJ databases">
        <title>Salinicola lusitanus LLJ914,a marine bacterium isolated from the Okinawa Trough.</title>
        <authorList>
            <person name="Li J."/>
        </authorList>
    </citation>
    <scope>NUCLEOTIDE SEQUENCE [LARGE SCALE GENOMIC DNA]</scope>
</reference>
<dbReference type="InterPro" id="IPR036420">
    <property type="entry name" value="BRCT_dom_sf"/>
</dbReference>
<feature type="compositionally biased region" description="Acidic residues" evidence="9">
    <location>
        <begin position="479"/>
        <end position="498"/>
    </location>
</feature>
<feature type="region of interest" description="Disordered" evidence="9">
    <location>
        <begin position="751"/>
        <end position="782"/>
    </location>
</feature>
<dbReference type="Pfam" id="PF00498">
    <property type="entry name" value="FHA"/>
    <property type="match status" value="1"/>
</dbReference>
<dbReference type="GO" id="GO:0030870">
    <property type="term" value="C:Mre11 complex"/>
    <property type="evidence" value="ECO:0007669"/>
    <property type="project" value="InterPro"/>
</dbReference>
<dbReference type="InterPro" id="IPR008984">
    <property type="entry name" value="SMAD_FHA_dom_sf"/>
</dbReference>
<evidence type="ECO:0000313" key="12">
    <source>
        <dbReference type="Proteomes" id="UP001460270"/>
    </source>
</evidence>
<feature type="compositionally biased region" description="Basic and acidic residues" evidence="9">
    <location>
        <begin position="514"/>
        <end position="533"/>
    </location>
</feature>
<dbReference type="InterPro" id="IPR000253">
    <property type="entry name" value="FHA_dom"/>
</dbReference>
<dbReference type="AlphaFoldDB" id="A0AAW0N7F8"/>
<evidence type="ECO:0000256" key="5">
    <source>
        <dbReference type="ARBA" id="ARBA00023204"/>
    </source>
</evidence>
<evidence type="ECO:0000256" key="4">
    <source>
        <dbReference type="ARBA" id="ARBA00022763"/>
    </source>
</evidence>
<dbReference type="Proteomes" id="UP001460270">
    <property type="component" value="Unassembled WGS sequence"/>
</dbReference>
<comment type="subcellular location">
    <subcellularLocation>
        <location evidence="2">Chromosome</location>
    </subcellularLocation>
    <subcellularLocation>
        <location evidence="1">Nucleus</location>
    </subcellularLocation>
</comment>
<accession>A0AAW0N7F8</accession>
<dbReference type="SUPFAM" id="SSF49879">
    <property type="entry name" value="SMAD/FHA domain"/>
    <property type="match status" value="1"/>
</dbReference>
<feature type="compositionally biased region" description="Basic and acidic residues" evidence="9">
    <location>
        <begin position="751"/>
        <end position="771"/>
    </location>
</feature>
<dbReference type="GO" id="GO:0005694">
    <property type="term" value="C:chromosome"/>
    <property type="evidence" value="ECO:0007669"/>
    <property type="project" value="UniProtKB-SubCell"/>
</dbReference>
<dbReference type="CDD" id="cd22667">
    <property type="entry name" value="FHA_NBN"/>
    <property type="match status" value="1"/>
</dbReference>
<dbReference type="SUPFAM" id="SSF52113">
    <property type="entry name" value="BRCT domain"/>
    <property type="match status" value="1"/>
</dbReference>
<evidence type="ECO:0000256" key="1">
    <source>
        <dbReference type="ARBA" id="ARBA00004123"/>
    </source>
</evidence>
<evidence type="ECO:0000256" key="9">
    <source>
        <dbReference type="SAM" id="MobiDB-lite"/>
    </source>
</evidence>
<dbReference type="Gene3D" id="2.60.200.20">
    <property type="match status" value="1"/>
</dbReference>
<comment type="caution">
    <text evidence="11">The sequence shown here is derived from an EMBL/GenBank/DDBJ whole genome shotgun (WGS) entry which is preliminary data.</text>
</comment>
<dbReference type="Pfam" id="PF00533">
    <property type="entry name" value="BRCT"/>
    <property type="match status" value="1"/>
</dbReference>
<keyword evidence="5" id="KW-0234">DNA repair</keyword>
<dbReference type="SMART" id="SM00240">
    <property type="entry name" value="FHA"/>
    <property type="match status" value="1"/>
</dbReference>
<dbReference type="InterPro" id="IPR040227">
    <property type="entry name" value="Nibrin-rel"/>
</dbReference>
<dbReference type="GO" id="GO:0007095">
    <property type="term" value="P:mitotic G2 DNA damage checkpoint signaling"/>
    <property type="evidence" value="ECO:0007669"/>
    <property type="project" value="InterPro"/>
</dbReference>
<evidence type="ECO:0000256" key="6">
    <source>
        <dbReference type="ARBA" id="ARBA00023242"/>
    </source>
</evidence>
<dbReference type="GO" id="GO:0000724">
    <property type="term" value="P:double-strand break repair via homologous recombination"/>
    <property type="evidence" value="ECO:0007669"/>
    <property type="project" value="TreeGrafter"/>
</dbReference>
<comment type="similarity">
    <text evidence="8">Belongs to the Nibrin family.</text>
</comment>